<organism evidence="8">
    <name type="scientific">Bradyrhizobium sp. LLZ17</name>
    <dbReference type="NCBI Taxonomy" id="3239388"/>
    <lineage>
        <taxon>Bacteria</taxon>
        <taxon>Pseudomonadati</taxon>
        <taxon>Pseudomonadota</taxon>
        <taxon>Alphaproteobacteria</taxon>
        <taxon>Hyphomicrobiales</taxon>
        <taxon>Nitrobacteraceae</taxon>
        <taxon>Bradyrhizobium</taxon>
    </lineage>
</organism>
<dbReference type="Gene3D" id="3.40.50.12780">
    <property type="entry name" value="N-terminal domain of ligase-like"/>
    <property type="match status" value="1"/>
</dbReference>
<dbReference type="InterPro" id="IPR025110">
    <property type="entry name" value="AMP-bd_C"/>
</dbReference>
<dbReference type="FunFam" id="3.30.300.30:FF:000008">
    <property type="entry name" value="2,3-dihydroxybenzoate-AMP ligase"/>
    <property type="match status" value="1"/>
</dbReference>
<evidence type="ECO:0000259" key="6">
    <source>
        <dbReference type="Pfam" id="PF00501"/>
    </source>
</evidence>
<dbReference type="InterPro" id="IPR042099">
    <property type="entry name" value="ANL_N_sf"/>
</dbReference>
<dbReference type="InterPro" id="IPR050237">
    <property type="entry name" value="ATP-dep_AMP-bd_enzyme"/>
</dbReference>
<dbReference type="GO" id="GO:0016878">
    <property type="term" value="F:acid-thiol ligase activity"/>
    <property type="evidence" value="ECO:0007669"/>
    <property type="project" value="UniProtKB-ARBA"/>
</dbReference>
<dbReference type="PROSITE" id="PS00455">
    <property type="entry name" value="AMP_BINDING"/>
    <property type="match status" value="1"/>
</dbReference>
<keyword evidence="2" id="KW-0436">Ligase</keyword>
<dbReference type="PANTHER" id="PTHR43767:SF1">
    <property type="entry name" value="NONRIBOSOMAL PEPTIDE SYNTHASE PES1 (EUROFUNG)-RELATED"/>
    <property type="match status" value="1"/>
</dbReference>
<comment type="similarity">
    <text evidence="1">Belongs to the ATP-dependent AMP-binding enzyme family.</text>
</comment>
<feature type="domain" description="AMP-binding enzyme C-terminal" evidence="7">
    <location>
        <begin position="440"/>
        <end position="515"/>
    </location>
</feature>
<evidence type="ECO:0000256" key="5">
    <source>
        <dbReference type="ARBA" id="ARBA00067668"/>
    </source>
</evidence>
<dbReference type="PANTHER" id="PTHR43767">
    <property type="entry name" value="LONG-CHAIN-FATTY-ACID--COA LIGASE"/>
    <property type="match status" value="1"/>
</dbReference>
<proteinExistence type="inferred from homology"/>
<dbReference type="AlphaFoldDB" id="A0AB39XX12"/>
<evidence type="ECO:0000256" key="2">
    <source>
        <dbReference type="ARBA" id="ARBA00022598"/>
    </source>
</evidence>
<reference evidence="8" key="1">
    <citation type="submission" date="2024-08" db="EMBL/GenBank/DDBJ databases">
        <authorList>
            <person name="Chaddad Z."/>
            <person name="Lamrabet M."/>
            <person name="Bouhnik O."/>
            <person name="Alami S."/>
            <person name="Wipf D."/>
            <person name="Courty P.E."/>
            <person name="Missbah El Idrissi M."/>
        </authorList>
    </citation>
    <scope>NUCLEOTIDE SEQUENCE</scope>
    <source>
        <strain evidence="8">LLZ17</strain>
    </source>
</reference>
<dbReference type="Pfam" id="PF00501">
    <property type="entry name" value="AMP-binding"/>
    <property type="match status" value="1"/>
</dbReference>
<evidence type="ECO:0000256" key="4">
    <source>
        <dbReference type="ARBA" id="ARBA00066616"/>
    </source>
</evidence>
<dbReference type="RefSeq" id="WP_369726615.1">
    <property type="nucleotide sequence ID" value="NZ_CP165734.1"/>
</dbReference>
<dbReference type="EC" id="6.2.1.44" evidence="4"/>
<evidence type="ECO:0000313" key="8">
    <source>
        <dbReference type="EMBL" id="XDV61272.1"/>
    </source>
</evidence>
<comment type="catalytic activity">
    <reaction evidence="3">
        <text>3-(methylsulfanyl)propanoate + ATP + CoA = 3-(methylsulfanyl)propanoyl-CoA + AMP + diphosphate</text>
        <dbReference type="Rhea" id="RHEA:43052"/>
        <dbReference type="ChEBI" id="CHEBI:30616"/>
        <dbReference type="ChEBI" id="CHEBI:33019"/>
        <dbReference type="ChEBI" id="CHEBI:49016"/>
        <dbReference type="ChEBI" id="CHEBI:57287"/>
        <dbReference type="ChEBI" id="CHEBI:82815"/>
        <dbReference type="ChEBI" id="CHEBI:456215"/>
        <dbReference type="EC" id="6.2.1.44"/>
    </reaction>
    <physiologicalReaction direction="left-to-right" evidence="3">
        <dbReference type="Rhea" id="RHEA:43053"/>
    </physiologicalReaction>
</comment>
<dbReference type="CDD" id="cd17631">
    <property type="entry name" value="FACL_FadD13-like"/>
    <property type="match status" value="1"/>
</dbReference>
<dbReference type="NCBIfam" id="NF004837">
    <property type="entry name" value="PRK06187.1"/>
    <property type="match status" value="1"/>
</dbReference>
<dbReference type="InterPro" id="IPR045851">
    <property type="entry name" value="AMP-bd_C_sf"/>
</dbReference>
<dbReference type="Pfam" id="PF13193">
    <property type="entry name" value="AMP-binding_C"/>
    <property type="match status" value="1"/>
</dbReference>
<dbReference type="InterPro" id="IPR000873">
    <property type="entry name" value="AMP-dep_synth/lig_dom"/>
</dbReference>
<protein>
    <recommendedName>
        <fullName evidence="5">3-methylmercaptopropionyl-CoA ligase</fullName>
        <ecNumber evidence="4">6.2.1.44</ecNumber>
    </recommendedName>
</protein>
<accession>A0AB39XX12</accession>
<dbReference type="NCBIfam" id="NF006182">
    <property type="entry name" value="PRK08316.1"/>
    <property type="match status" value="1"/>
</dbReference>
<dbReference type="SUPFAM" id="SSF56801">
    <property type="entry name" value="Acetyl-CoA synthetase-like"/>
    <property type="match status" value="1"/>
</dbReference>
<feature type="domain" description="AMP-dependent synthetase/ligase" evidence="6">
    <location>
        <begin position="22"/>
        <end position="390"/>
    </location>
</feature>
<dbReference type="EMBL" id="CP165734">
    <property type="protein sequence ID" value="XDV61272.1"/>
    <property type="molecule type" value="Genomic_DNA"/>
</dbReference>
<sequence>MLSDIAATISKAREHSIGDLLRRAGSREPGKLAVSCGSVSWTFAEMDAICNRLGRGLLGLGVTKGDRLAVLSRNSHAFAALRFAAARIGAVLVPINFMLNPDEINFILKSSGAKLLAVGPDFVEAARAASAKNSGKDCAVEKLIWLPGEDPASAPAGLTTFDDLLSPDGSFLEASVDSRDLAQIVYTSGTESLPKGAMLTHEAVMWQYVSCIIDGGMSVDDKVLHALPLYHCAQLDVFLGPQIYLGASGVITGKPSADNILALIQAHKITSFFAPPTIWIAMLRSPNFDKTDLSTLQKGYYGASIMPVEVLRELQRRLPKVKFWNFYGQTEIAPLATVLRPEDQLRKAGSAGKPVLNVETRVVNTAMQDVKVGEVGEIVHRSPHLLSGYYNDPVKTAAAFAGGWFHSGDLATVDEEGHITVVDRVKDMIKTGGENVASREVEEMVYRIPAVSEVAVVGLPDPRWIEAVTAIVVVKTGETLDEAAVIKHCGGQMAHFKVPKRVIFVDSLPKNPSGKLLKRELRQRFLGAETLDKAVQKNSGR</sequence>
<evidence type="ECO:0000256" key="3">
    <source>
        <dbReference type="ARBA" id="ARBA00051915"/>
    </source>
</evidence>
<dbReference type="Gene3D" id="3.30.300.30">
    <property type="match status" value="1"/>
</dbReference>
<evidence type="ECO:0000259" key="7">
    <source>
        <dbReference type="Pfam" id="PF13193"/>
    </source>
</evidence>
<evidence type="ECO:0000256" key="1">
    <source>
        <dbReference type="ARBA" id="ARBA00006432"/>
    </source>
</evidence>
<gene>
    <name evidence="8" type="ORF">AB8Z38_26745</name>
</gene>
<name>A0AB39XX12_9BRAD</name>
<dbReference type="InterPro" id="IPR020845">
    <property type="entry name" value="AMP-binding_CS"/>
</dbReference>